<name>D6TYA2_KTERA</name>
<dbReference type="Gene3D" id="3.40.190.10">
    <property type="entry name" value="Periplasmic binding protein-like II"/>
    <property type="match status" value="1"/>
</dbReference>
<dbReference type="STRING" id="485913.Krac_4118"/>
<dbReference type="GO" id="GO:0030313">
    <property type="term" value="C:cell envelope"/>
    <property type="evidence" value="ECO:0007669"/>
    <property type="project" value="UniProtKB-SubCell"/>
</dbReference>
<keyword evidence="6" id="KW-1185">Reference proteome</keyword>
<dbReference type="SUPFAM" id="SSF53850">
    <property type="entry name" value="Periplasmic binding protein-like II"/>
    <property type="match status" value="1"/>
</dbReference>
<reference evidence="5 6" key="1">
    <citation type="journal article" date="2011" name="Stand. Genomic Sci.">
        <title>Non-contiguous finished genome sequence and contextual data of the filamentous soil bacterium Ktedonobacter racemifer type strain (SOSP1-21).</title>
        <authorList>
            <person name="Chang Y.J."/>
            <person name="Land M."/>
            <person name="Hauser L."/>
            <person name="Chertkov O."/>
            <person name="Del Rio T.G."/>
            <person name="Nolan M."/>
            <person name="Copeland A."/>
            <person name="Tice H."/>
            <person name="Cheng J.F."/>
            <person name="Lucas S."/>
            <person name="Han C."/>
            <person name="Goodwin L."/>
            <person name="Pitluck S."/>
            <person name="Ivanova N."/>
            <person name="Ovchinikova G."/>
            <person name="Pati A."/>
            <person name="Chen A."/>
            <person name="Palaniappan K."/>
            <person name="Mavromatis K."/>
            <person name="Liolios K."/>
            <person name="Brettin T."/>
            <person name="Fiebig A."/>
            <person name="Rohde M."/>
            <person name="Abt B."/>
            <person name="Goker M."/>
            <person name="Detter J.C."/>
            <person name="Woyke T."/>
            <person name="Bristow J."/>
            <person name="Eisen J.A."/>
            <person name="Markowitz V."/>
            <person name="Hugenholtz P."/>
            <person name="Kyrpides N.C."/>
            <person name="Klenk H.P."/>
            <person name="Lapidus A."/>
        </authorList>
    </citation>
    <scope>NUCLEOTIDE SEQUENCE [LARGE SCALE GENOMIC DNA]</scope>
    <source>
        <strain evidence="6">DSM 44963</strain>
    </source>
</reference>
<evidence type="ECO:0000256" key="2">
    <source>
        <dbReference type="ARBA" id="ARBA00008520"/>
    </source>
</evidence>
<comment type="subcellular location">
    <subcellularLocation>
        <location evidence="1">Cell envelope</location>
    </subcellularLocation>
</comment>
<comment type="similarity">
    <text evidence="2">Belongs to the bacterial solute-binding protein 1 family.</text>
</comment>
<dbReference type="PANTHER" id="PTHR43649:SF31">
    <property type="entry name" value="SN-GLYCEROL-3-PHOSPHATE-BINDING PERIPLASMIC PROTEIN UGPB"/>
    <property type="match status" value="1"/>
</dbReference>
<keyword evidence="3" id="KW-0813">Transport</keyword>
<dbReference type="OrthoDB" id="9782846at2"/>
<protein>
    <submittedName>
        <fullName evidence="5">Extracellular solute-binding protein family 1</fullName>
    </submittedName>
</protein>
<dbReference type="CDD" id="cd13585">
    <property type="entry name" value="PBP2_TMBP_like"/>
    <property type="match status" value="1"/>
</dbReference>
<evidence type="ECO:0000256" key="3">
    <source>
        <dbReference type="ARBA" id="ARBA00022448"/>
    </source>
</evidence>
<accession>D6TYA2</accession>
<keyword evidence="4" id="KW-0732">Signal</keyword>
<dbReference type="InParanoid" id="D6TYA2"/>
<dbReference type="PANTHER" id="PTHR43649">
    <property type="entry name" value="ARABINOSE-BINDING PROTEIN-RELATED"/>
    <property type="match status" value="1"/>
</dbReference>
<dbReference type="RefSeq" id="WP_007913696.1">
    <property type="nucleotide sequence ID" value="NZ_ADVG01000003.1"/>
</dbReference>
<evidence type="ECO:0000313" key="6">
    <source>
        <dbReference type="Proteomes" id="UP000004508"/>
    </source>
</evidence>
<dbReference type="Proteomes" id="UP000004508">
    <property type="component" value="Unassembled WGS sequence"/>
</dbReference>
<proteinExistence type="inferred from homology"/>
<dbReference type="Pfam" id="PF01547">
    <property type="entry name" value="SBP_bac_1"/>
    <property type="match status" value="1"/>
</dbReference>
<dbReference type="EMBL" id="ADVG01000003">
    <property type="protein sequence ID" value="EFH83182.1"/>
    <property type="molecule type" value="Genomic_DNA"/>
</dbReference>
<dbReference type="InterPro" id="IPR050490">
    <property type="entry name" value="Bact_solute-bd_prot1"/>
</dbReference>
<sequence length="461" mass="49799">MSTSKNFLVNAFQSGRIDRRSFIRRATVLGISLSSIEAIVAACTTGGSGGGSGSGSSIKWSNWANTGEIQRFKDFTANYNKSHNTNVSYSFIPSANNNYFSKILTELNGGVAPDCFYVGDGDIGKLVANQTVMQLNDLLDSSKSKEKASDYLPGLWGASKTQSGKIFGVPVDCNPLLLWYNEKVLQNAGITTMPADLYEQGKWTRDAFQEMMDKIKASGKYGFVLDAWDMQYYCWVTTNGGKVYDKNGYGDFIAHEDPKSVEAFTWLADNTKKKTIVYAGTLPKGQGSDLALISGQTGFISVGRWDLPEFHAASGMKYDCVPFPAPGGKGGPAPVALAYMVINNKTKLKDQAFDFLTNYVSAEGQKFRLQGGGNAVPSIQSADTETVVTAGNDPAHAQYLIDARNVGYGLFPAEGNVPGLTDDIKTALDPVWLQGKDVKTALSGIATMANPRIQRAQQNAQ</sequence>
<dbReference type="AlphaFoldDB" id="D6TYA2"/>
<evidence type="ECO:0000256" key="1">
    <source>
        <dbReference type="ARBA" id="ARBA00004196"/>
    </source>
</evidence>
<dbReference type="InterPro" id="IPR006059">
    <property type="entry name" value="SBP"/>
</dbReference>
<evidence type="ECO:0000313" key="5">
    <source>
        <dbReference type="EMBL" id="EFH83182.1"/>
    </source>
</evidence>
<dbReference type="eggNOG" id="COG1653">
    <property type="taxonomic scope" value="Bacteria"/>
</dbReference>
<evidence type="ECO:0000256" key="4">
    <source>
        <dbReference type="ARBA" id="ARBA00022729"/>
    </source>
</evidence>
<comment type="caution">
    <text evidence="5">The sequence shown here is derived from an EMBL/GenBank/DDBJ whole genome shotgun (WGS) entry which is preliminary data.</text>
</comment>
<gene>
    <name evidence="5" type="ORF">Krac_4118</name>
</gene>
<organism evidence="5 6">
    <name type="scientific">Ktedonobacter racemifer DSM 44963</name>
    <dbReference type="NCBI Taxonomy" id="485913"/>
    <lineage>
        <taxon>Bacteria</taxon>
        <taxon>Bacillati</taxon>
        <taxon>Chloroflexota</taxon>
        <taxon>Ktedonobacteria</taxon>
        <taxon>Ktedonobacterales</taxon>
        <taxon>Ktedonobacteraceae</taxon>
        <taxon>Ktedonobacter</taxon>
    </lineage>
</organism>